<evidence type="ECO:0000256" key="1">
    <source>
        <dbReference type="SAM" id="MobiDB-lite"/>
    </source>
</evidence>
<accession>A0A165IBF9</accession>
<evidence type="ECO:0000313" key="2">
    <source>
        <dbReference type="EMBL" id="KZV93170.1"/>
    </source>
</evidence>
<sequence length="293" mass="32482">MLTARTLPKIWCQVYDCQSTCTWENVLRAGVHHTVAMCEVHGIVALQLNSVWLRPFSFAMTKTMKAEQPKGKQPAGDLPCVRCGSKRANADCTFWLCKECCGQLRLKCSVGEHRDRGDARYADVAPHEQLNLRIADVAVDIVRPMLREEVAVSTHNDNDDECAIVHASCTHYTGDGVKKDTFDAFISMSRAAQYLHLRDFTTEAKRALGLAGVDLRRLTLDRAGKTPAFAANGTSPYNTRGLDGVATWSVCFVLENDDARRYGYEGNTANSCGKKRRMDGEGGMEGARKKSKR</sequence>
<dbReference type="AlphaFoldDB" id="A0A165IBF9"/>
<dbReference type="EMBL" id="KV425994">
    <property type="protein sequence ID" value="KZV93170.1"/>
    <property type="molecule type" value="Genomic_DNA"/>
</dbReference>
<keyword evidence="3" id="KW-1185">Reference proteome</keyword>
<proteinExistence type="predicted"/>
<name>A0A165IBF9_EXIGL</name>
<gene>
    <name evidence="2" type="ORF">EXIGLDRAFT_768289</name>
</gene>
<feature type="region of interest" description="Disordered" evidence="1">
    <location>
        <begin position="270"/>
        <end position="293"/>
    </location>
</feature>
<reference evidence="2 3" key="1">
    <citation type="journal article" date="2016" name="Mol. Biol. Evol.">
        <title>Comparative Genomics of Early-Diverging Mushroom-Forming Fungi Provides Insights into the Origins of Lignocellulose Decay Capabilities.</title>
        <authorList>
            <person name="Nagy L.G."/>
            <person name="Riley R."/>
            <person name="Tritt A."/>
            <person name="Adam C."/>
            <person name="Daum C."/>
            <person name="Floudas D."/>
            <person name="Sun H."/>
            <person name="Yadav J.S."/>
            <person name="Pangilinan J."/>
            <person name="Larsson K.H."/>
            <person name="Matsuura K."/>
            <person name="Barry K."/>
            <person name="Labutti K."/>
            <person name="Kuo R."/>
            <person name="Ohm R.A."/>
            <person name="Bhattacharya S.S."/>
            <person name="Shirouzu T."/>
            <person name="Yoshinaga Y."/>
            <person name="Martin F.M."/>
            <person name="Grigoriev I.V."/>
            <person name="Hibbett D.S."/>
        </authorList>
    </citation>
    <scope>NUCLEOTIDE SEQUENCE [LARGE SCALE GENOMIC DNA]</scope>
    <source>
        <strain evidence="2 3">HHB12029</strain>
    </source>
</reference>
<dbReference type="InParanoid" id="A0A165IBF9"/>
<organism evidence="2 3">
    <name type="scientific">Exidia glandulosa HHB12029</name>
    <dbReference type="NCBI Taxonomy" id="1314781"/>
    <lineage>
        <taxon>Eukaryota</taxon>
        <taxon>Fungi</taxon>
        <taxon>Dikarya</taxon>
        <taxon>Basidiomycota</taxon>
        <taxon>Agaricomycotina</taxon>
        <taxon>Agaricomycetes</taxon>
        <taxon>Auriculariales</taxon>
        <taxon>Exidiaceae</taxon>
        <taxon>Exidia</taxon>
    </lineage>
</organism>
<evidence type="ECO:0000313" key="3">
    <source>
        <dbReference type="Proteomes" id="UP000077266"/>
    </source>
</evidence>
<protein>
    <submittedName>
        <fullName evidence="2">Uncharacterized protein</fullName>
    </submittedName>
</protein>
<dbReference type="Proteomes" id="UP000077266">
    <property type="component" value="Unassembled WGS sequence"/>
</dbReference>